<keyword evidence="3" id="KW-0407">Ion channel</keyword>
<dbReference type="PANTHER" id="PTHR11145:SF8">
    <property type="entry name" value="RE57120P"/>
    <property type="match status" value="1"/>
</dbReference>
<keyword evidence="4" id="KW-1185">Reference proteome</keyword>
<dbReference type="GO" id="GO:0034220">
    <property type="term" value="P:monoatomic ion transmembrane transport"/>
    <property type="evidence" value="ECO:0007669"/>
    <property type="project" value="UniProtKB-KW"/>
</dbReference>
<keyword evidence="3" id="KW-0813">Transport</keyword>
<dbReference type="SUPFAM" id="SSF54695">
    <property type="entry name" value="POZ domain"/>
    <property type="match status" value="1"/>
</dbReference>
<dbReference type="InterPro" id="IPR003131">
    <property type="entry name" value="T1-type_BTB"/>
</dbReference>
<gene>
    <name evidence="3" type="ORF">PROFUN_07120</name>
</gene>
<comment type="caution">
    <text evidence="3">The sequence shown here is derived from an EMBL/GenBank/DDBJ whole genome shotgun (WGS) entry which is preliminary data.</text>
</comment>
<dbReference type="InParanoid" id="A0A2P6NMJ3"/>
<dbReference type="InterPro" id="IPR011333">
    <property type="entry name" value="SKP1/BTB/POZ_sf"/>
</dbReference>
<accession>A0A2P6NMJ3</accession>
<dbReference type="InterPro" id="IPR045068">
    <property type="entry name" value="BACURD1-3"/>
</dbReference>
<evidence type="ECO:0000256" key="1">
    <source>
        <dbReference type="SAM" id="MobiDB-lite"/>
    </source>
</evidence>
<evidence type="ECO:0000313" key="3">
    <source>
        <dbReference type="EMBL" id="PRP85173.1"/>
    </source>
</evidence>
<dbReference type="SMART" id="SM00225">
    <property type="entry name" value="BTB"/>
    <property type="match status" value="1"/>
</dbReference>
<dbReference type="PANTHER" id="PTHR11145">
    <property type="entry name" value="BTB/POZ DOMAIN-CONTAINING ADAPTER FOR CUL3-MEDIATED RHOA DEGRADATION PROTEIN FAMILY MEMBER"/>
    <property type="match status" value="1"/>
</dbReference>
<sequence length="310" mass="35680">MIYKPQYPHSRPDENANRSGGFSGLTSRVLETVHVVIVWNHIDPYRSVALKLHAQVIEYGSKLRRPLAIHTKEEEACFSSVKDPLKLNQIPGKQFHEYLPFFSGRTFTRANMPITQQLETPSTPSSLDPISLRDEFTMATERVKSLSNGLEERITARIEELVDLENKRAALDALMEERASKAKSKIVIDVGGKKFSTSRDTLLSNGDNFFSALLRGQHWQPDEDGSYFIDRNPKYFAIILDYLRTREMVLDHLTWREMECLCREFDFYQVDHPKEMIQKEMDALIKFTKGRANVHATTLNSKTTPRTKTP</sequence>
<reference evidence="3 4" key="1">
    <citation type="journal article" date="2018" name="Genome Biol. Evol.">
        <title>Multiple Roots of Fruiting Body Formation in Amoebozoa.</title>
        <authorList>
            <person name="Hillmann F."/>
            <person name="Forbes G."/>
            <person name="Novohradska S."/>
            <person name="Ferling I."/>
            <person name="Riege K."/>
            <person name="Groth M."/>
            <person name="Westermann M."/>
            <person name="Marz M."/>
            <person name="Spaller T."/>
            <person name="Winckler T."/>
            <person name="Schaap P."/>
            <person name="Glockner G."/>
        </authorList>
    </citation>
    <scope>NUCLEOTIDE SEQUENCE [LARGE SCALE GENOMIC DNA]</scope>
    <source>
        <strain evidence="3 4">Jena</strain>
    </source>
</reference>
<feature type="domain" description="BTB" evidence="2">
    <location>
        <begin position="184"/>
        <end position="252"/>
    </location>
</feature>
<organism evidence="3 4">
    <name type="scientific">Planoprotostelium fungivorum</name>
    <dbReference type="NCBI Taxonomy" id="1890364"/>
    <lineage>
        <taxon>Eukaryota</taxon>
        <taxon>Amoebozoa</taxon>
        <taxon>Evosea</taxon>
        <taxon>Variosea</taxon>
        <taxon>Cavosteliida</taxon>
        <taxon>Cavosteliaceae</taxon>
        <taxon>Planoprotostelium</taxon>
    </lineage>
</organism>
<keyword evidence="3" id="KW-0406">Ion transport</keyword>
<dbReference type="Proteomes" id="UP000241769">
    <property type="component" value="Unassembled WGS sequence"/>
</dbReference>
<evidence type="ECO:0000313" key="4">
    <source>
        <dbReference type="Proteomes" id="UP000241769"/>
    </source>
</evidence>
<protein>
    <submittedName>
        <fullName evidence="3">K+ channel tetramerization domain-containing protein</fullName>
    </submittedName>
</protein>
<dbReference type="CDD" id="cd18316">
    <property type="entry name" value="BTB_POZ_KCTD-like"/>
    <property type="match status" value="1"/>
</dbReference>
<dbReference type="OrthoDB" id="2414723at2759"/>
<feature type="region of interest" description="Disordered" evidence="1">
    <location>
        <begin position="1"/>
        <end position="20"/>
    </location>
</feature>
<dbReference type="GO" id="GO:0051260">
    <property type="term" value="P:protein homooligomerization"/>
    <property type="evidence" value="ECO:0007669"/>
    <property type="project" value="InterPro"/>
</dbReference>
<proteinExistence type="predicted"/>
<name>A0A2P6NMJ3_9EUKA</name>
<dbReference type="PROSITE" id="PS50097">
    <property type="entry name" value="BTB"/>
    <property type="match status" value="1"/>
</dbReference>
<dbReference type="InterPro" id="IPR000210">
    <property type="entry name" value="BTB/POZ_dom"/>
</dbReference>
<evidence type="ECO:0000259" key="2">
    <source>
        <dbReference type="PROSITE" id="PS50097"/>
    </source>
</evidence>
<dbReference type="AlphaFoldDB" id="A0A2P6NMJ3"/>
<dbReference type="EMBL" id="MDYQ01000049">
    <property type="protein sequence ID" value="PRP85173.1"/>
    <property type="molecule type" value="Genomic_DNA"/>
</dbReference>
<dbReference type="Gene3D" id="3.30.710.10">
    <property type="entry name" value="Potassium Channel Kv1.1, Chain A"/>
    <property type="match status" value="1"/>
</dbReference>
<dbReference type="Pfam" id="PF02214">
    <property type="entry name" value="BTB_2"/>
    <property type="match status" value="1"/>
</dbReference>